<proteinExistence type="inferred from homology"/>
<dbReference type="InterPro" id="IPR005290">
    <property type="entry name" value="Ribosomal_uS15_bac-type"/>
</dbReference>
<feature type="compositionally biased region" description="Low complexity" evidence="13">
    <location>
        <begin position="72"/>
        <end position="87"/>
    </location>
</feature>
<evidence type="ECO:0000256" key="4">
    <source>
        <dbReference type="ARBA" id="ARBA00008434"/>
    </source>
</evidence>
<dbReference type="InterPro" id="IPR057983">
    <property type="entry name" value="NAA35-like_N"/>
</dbReference>
<dbReference type="PANTHER" id="PTHR47546">
    <property type="entry name" value="S15/NS1, RNA-BINDING PROTEIN"/>
    <property type="match status" value="1"/>
</dbReference>
<dbReference type="Pfam" id="PF25789">
    <property type="entry name" value="TPR_NAA35"/>
    <property type="match status" value="1"/>
</dbReference>
<organism evidence="15">
    <name type="scientific">Zea mays</name>
    <name type="common">Maize</name>
    <dbReference type="NCBI Taxonomy" id="4577"/>
    <lineage>
        <taxon>Eukaryota</taxon>
        <taxon>Viridiplantae</taxon>
        <taxon>Streptophyta</taxon>
        <taxon>Embryophyta</taxon>
        <taxon>Tracheophyta</taxon>
        <taxon>Spermatophyta</taxon>
        <taxon>Magnoliopsida</taxon>
        <taxon>Liliopsida</taxon>
        <taxon>Poales</taxon>
        <taxon>Poaceae</taxon>
        <taxon>PACMAD clade</taxon>
        <taxon>Panicoideae</taxon>
        <taxon>Andropogonodae</taxon>
        <taxon>Andropogoneae</taxon>
        <taxon>Tripsacinae</taxon>
        <taxon>Zea</taxon>
    </lineage>
</organism>
<gene>
    <name evidence="15" type="primary">At5g35200_1</name>
    <name evidence="15" type="ORF">Zm00014a_005565</name>
</gene>
<dbReference type="Gene3D" id="1.10.287.10">
    <property type="entry name" value="S15/NS1, RNA-binding"/>
    <property type="match status" value="1"/>
</dbReference>
<dbReference type="Pfam" id="PF07651">
    <property type="entry name" value="ANTH"/>
    <property type="match status" value="2"/>
</dbReference>
<comment type="caution">
    <text evidence="15">The sequence shown here is derived from an EMBL/GenBank/DDBJ whole genome shotgun (WGS) entry which is preliminary data.</text>
</comment>
<evidence type="ECO:0000256" key="8">
    <source>
        <dbReference type="ARBA" id="ARBA00023136"/>
    </source>
</evidence>
<dbReference type="InterPro" id="IPR011417">
    <property type="entry name" value="ANTH_dom"/>
</dbReference>
<dbReference type="InterPro" id="IPR014712">
    <property type="entry name" value="ANTH_dom_sf"/>
</dbReference>
<comment type="subcellular location">
    <subcellularLocation>
        <location evidence="1">Cytoplasmic vesicle</location>
        <location evidence="1">Clathrin-coated vesicle</location>
    </subcellularLocation>
    <subcellularLocation>
        <location evidence="2">Golgi apparatus</location>
    </subcellularLocation>
    <subcellularLocation>
        <location evidence="3">Membrane</location>
        <location evidence="3">Clathrin-coated pit</location>
    </subcellularLocation>
</comment>
<dbReference type="InterPro" id="IPR008942">
    <property type="entry name" value="ENTH_VHS"/>
</dbReference>
<comment type="similarity">
    <text evidence="4">Belongs to the universal ribosomal protein uS15 family.</text>
</comment>
<dbReference type="ExpressionAtlas" id="A0A3L6F553">
    <property type="expression patterns" value="baseline and differential"/>
</dbReference>
<evidence type="ECO:0000256" key="3">
    <source>
        <dbReference type="ARBA" id="ARBA00004600"/>
    </source>
</evidence>
<keyword evidence="11" id="KW-0968">Cytoplasmic vesicle</keyword>
<feature type="region of interest" description="Disordered" evidence="13">
    <location>
        <begin position="409"/>
        <end position="438"/>
    </location>
</feature>
<evidence type="ECO:0000256" key="7">
    <source>
        <dbReference type="ARBA" id="ARBA00023034"/>
    </source>
</evidence>
<dbReference type="GO" id="GO:0005545">
    <property type="term" value="F:1-phosphatidylinositol binding"/>
    <property type="evidence" value="ECO:0007669"/>
    <property type="project" value="InterPro"/>
</dbReference>
<dbReference type="GO" id="GO:0031417">
    <property type="term" value="C:NatC complex"/>
    <property type="evidence" value="ECO:0007669"/>
    <property type="project" value="InterPro"/>
</dbReference>
<dbReference type="GO" id="GO:1990904">
    <property type="term" value="C:ribonucleoprotein complex"/>
    <property type="evidence" value="ECO:0007669"/>
    <property type="project" value="UniProtKB-KW"/>
</dbReference>
<dbReference type="GO" id="GO:0003735">
    <property type="term" value="F:structural constituent of ribosome"/>
    <property type="evidence" value="ECO:0007669"/>
    <property type="project" value="InterPro"/>
</dbReference>
<dbReference type="Gene3D" id="1.20.58.150">
    <property type="entry name" value="ANTH domain"/>
    <property type="match status" value="1"/>
</dbReference>
<dbReference type="GO" id="GO:0006412">
    <property type="term" value="P:translation"/>
    <property type="evidence" value="ECO:0007669"/>
    <property type="project" value="InterPro"/>
</dbReference>
<evidence type="ECO:0000256" key="5">
    <source>
        <dbReference type="ARBA" id="ARBA00022583"/>
    </source>
</evidence>
<dbReference type="CDD" id="cd03564">
    <property type="entry name" value="ANTH_N"/>
    <property type="match status" value="1"/>
</dbReference>
<dbReference type="EMBL" id="NCVQ01000005">
    <property type="protein sequence ID" value="PWZ28199.1"/>
    <property type="molecule type" value="Genomic_DNA"/>
</dbReference>
<dbReference type="InterPro" id="IPR048050">
    <property type="entry name" value="ANTH_N_plant"/>
</dbReference>
<keyword evidence="7" id="KW-0333">Golgi apparatus</keyword>
<dbReference type="PROSITE" id="PS50942">
    <property type="entry name" value="ENTH"/>
    <property type="match status" value="1"/>
</dbReference>
<dbReference type="GO" id="GO:0030276">
    <property type="term" value="F:clathrin binding"/>
    <property type="evidence" value="ECO:0007669"/>
    <property type="project" value="InterPro"/>
</dbReference>
<feature type="region of interest" description="Disordered" evidence="13">
    <location>
        <begin position="1"/>
        <end position="104"/>
    </location>
</feature>
<dbReference type="Proteomes" id="UP000251960">
    <property type="component" value="Chromosome 4"/>
</dbReference>
<dbReference type="GO" id="GO:0005905">
    <property type="term" value="C:clathrin-coated pit"/>
    <property type="evidence" value="ECO:0007669"/>
    <property type="project" value="UniProtKB-SubCell"/>
</dbReference>
<sequence length="1523" mass="169512">MALRRITPRRRPVLPVPRAFSSSPPFPPPPPPANDPDPDAAQPPSSSPPPNSGAPRNPESSFFQDIKDRLRSSPTSPSPRRIPTTLPRPDPARGAPSSGPPIGDIRRMLQNFRLTGSTSDAPSTSAPGSNPSFMDLLKNHLDQGANARQAELGFNAIGESLKRPRPPKPFITPSSRNIFCRELERTSKALGARQEENGSAIELKGSYSYEELGKRLGELRPAGAGKDGKEWFSLKELQGRIAKLAEQESQLAGPFSEMRRGIRNLQKQGKPSRPVNIQALLNPVGQPTPDYMSGPPQVELLEKYFHPDHMSSEEKMKLELQRVRDEFKMSENDCGSARVQIAQLTLKIKHLSTVLHKKDKHSRKGLQEMVQRRKKYLKYLRRTDWDSYCLVLSKLGLRDVPEYKAPDYKSKATTKAKSKKKSKSKGKKKKPRPDLRSSASGWLAVPWFLVCRLAPPPSHHATSKNIPPIPNPSSAAAAAAAAAVAKERERDTAYPLVAAPDLAAARLSSMEARSSSSAAAVPPPLSIPSSSDQCVWADASPLLAAACRDLEDGELVHGENFSLFAAMSALEIMDPKMDSGIERSRYNSIDEAIEDGVAPIPLSLDRTLDVQRSIDVMDHLFSCEATWHKGHTLAQTVFTCIYLMRMERTSSHAILNSFCRILRATCNAVISAVSTARTHEVLNPFKIILIWRRITAELCYADYVFHFYHVVMCMRKPHGRGLELARKHVASCLTELNLMLKSRKFLKSQSSTMVQQSDGNCTTASGCQPVGFDVSLNSRLLSPTPPRAVKVLSWSDAIRYFERLLHDLDVICALSLNPVLDNVLHFIVQFQKTVPDLVPRAFLQTLLVQDGKLYGEYFFSDVISRALSLPDIIGDKEFQMNEFVVQLVGYQPDKNSLYKHCMATAQAWEEFAGLEYYFHTARRKGKKKKDHLKDSARDMAFSSSCLLPQCYLLLSEGLSMMLAVLRNESRSFQLPSIFNTEQEHFDLLLKARVPEHISFYSFKESSSRAGMSDLVKYNFFKEIQKIVPSLRGSFASEPEKLAEELDIAIVKATNHVENPTKEKYVRDIFYHLSPGRPRADVAYCIRALGRRLSKTRNWAVAMKTLIVIHRALREVDPAFREELISYGRSSSHMLYLSYFKDDSSAEAWDYSAWVRNYALYLEEKLESFRVLNYDVEKDPLVALESVRIQTAINDGILNLVDKFFEMQRDDAIRALGMYRRAMEQAEQLSEFHEVCKSIHIGRGERFLKIEQPPASFLAAMEEYVSNAPLASTVQRNQAVLAIEDSKKSEVEESQPTLPPPHSPAQESGPEPVQQVPPAADPTDLLGINEPTPATSEIDQKNAGALAMVPQDNAPKAPASTTSSGSVETSWELALVTAPSSNGTAVTPSKLAGGLDLLTLDSLYNEAHRRAQQNASYNPWETNPASGPVMQQQMYDPFYASNHPVAAARNVQMAAMEQQQQQQHAFVLQQQQQQQMIVMMMAQQQQQQASSNPFADPYTAAAAHTYGAGVQLHAGNAYSGAGMM</sequence>
<evidence type="ECO:0000256" key="6">
    <source>
        <dbReference type="ARBA" id="ARBA00022980"/>
    </source>
</evidence>
<dbReference type="InterPro" id="IPR057982">
    <property type="entry name" value="TPR_NAA35"/>
</dbReference>
<dbReference type="Pfam" id="PF00312">
    <property type="entry name" value="Ribosomal_S15"/>
    <property type="match status" value="1"/>
</dbReference>
<dbReference type="SMART" id="SM01387">
    <property type="entry name" value="Ribosomal_S15"/>
    <property type="match status" value="1"/>
</dbReference>
<keyword evidence="8" id="KW-0472">Membrane</keyword>
<feature type="domain" description="ENTH" evidence="14">
    <location>
        <begin position="1037"/>
        <end position="1175"/>
    </location>
</feature>
<dbReference type="SUPFAM" id="SSF47060">
    <property type="entry name" value="S15/NS1 RNA-binding domain"/>
    <property type="match status" value="1"/>
</dbReference>
<reference evidence="15" key="1">
    <citation type="journal article" date="2018" name="Nat. Genet.">
        <title>Extensive intraspecific gene order and gene structural variations between Mo17 and other maize genomes.</title>
        <authorList>
            <person name="Sun S."/>
            <person name="Zhou Y."/>
            <person name="Chen J."/>
            <person name="Shi J."/>
            <person name="Zhao H."/>
            <person name="Zhao H."/>
            <person name="Song W."/>
            <person name="Zhang M."/>
            <person name="Cui Y."/>
            <person name="Dong X."/>
            <person name="Liu H."/>
            <person name="Ma X."/>
            <person name="Jiao Y."/>
            <person name="Wang B."/>
            <person name="Wei X."/>
            <person name="Stein J.C."/>
            <person name="Glaubitz J.C."/>
            <person name="Lu F."/>
            <person name="Yu G."/>
            <person name="Liang C."/>
            <person name="Fengler K."/>
            <person name="Li B."/>
            <person name="Rafalski A."/>
            <person name="Schnable P.S."/>
            <person name="Ware D.H."/>
            <person name="Buckler E.S."/>
            <person name="Lai J."/>
        </authorList>
    </citation>
    <scope>NUCLEOTIDE SEQUENCE [LARGE SCALE GENOMIC DNA]</scope>
    <source>
        <tissue evidence="15">Seedling</tissue>
    </source>
</reference>
<dbReference type="HAMAP" id="MF_01343_B">
    <property type="entry name" value="Ribosomal_uS15_B"/>
    <property type="match status" value="1"/>
</dbReference>
<accession>A0A3L6F553</accession>
<evidence type="ECO:0000259" key="14">
    <source>
        <dbReference type="PROSITE" id="PS50942"/>
    </source>
</evidence>
<evidence type="ECO:0000256" key="13">
    <source>
        <dbReference type="SAM" id="MobiDB-lite"/>
    </source>
</evidence>
<dbReference type="GO" id="GO:0048268">
    <property type="term" value="P:clathrin coat assembly"/>
    <property type="evidence" value="ECO:0007669"/>
    <property type="project" value="InterPro"/>
</dbReference>
<dbReference type="Pfam" id="PF04112">
    <property type="entry name" value="Mak10"/>
    <property type="match status" value="1"/>
</dbReference>
<feature type="compositionally biased region" description="Basic residues" evidence="13">
    <location>
        <begin position="412"/>
        <end position="431"/>
    </location>
</feature>
<evidence type="ECO:0000256" key="11">
    <source>
        <dbReference type="ARBA" id="ARBA00023329"/>
    </source>
</evidence>
<dbReference type="InterPro" id="IPR009068">
    <property type="entry name" value="uS15_NS1_RNA-bd_sf"/>
</dbReference>
<dbReference type="NCBIfam" id="TIGR00952">
    <property type="entry name" value="S15_bact"/>
    <property type="match status" value="1"/>
</dbReference>
<evidence type="ECO:0000313" key="15">
    <source>
        <dbReference type="EMBL" id="PWZ28199.1"/>
    </source>
</evidence>
<dbReference type="InterPro" id="IPR013809">
    <property type="entry name" value="ENTH"/>
</dbReference>
<feature type="region of interest" description="Disordered" evidence="13">
    <location>
        <begin position="1285"/>
        <end position="1335"/>
    </location>
</feature>
<dbReference type="InterPro" id="IPR000589">
    <property type="entry name" value="Ribosomal_uS15"/>
</dbReference>
<dbReference type="GO" id="GO:0030136">
    <property type="term" value="C:clathrin-coated vesicle"/>
    <property type="evidence" value="ECO:0007669"/>
    <property type="project" value="UniProtKB-SubCell"/>
</dbReference>
<evidence type="ECO:0000256" key="10">
    <source>
        <dbReference type="ARBA" id="ARBA00023274"/>
    </source>
</evidence>
<dbReference type="PANTHER" id="PTHR47546:SF3">
    <property type="entry name" value="30S RIBOSOMAL PROTEIN S15, CHLOROPLASTIC"/>
    <property type="match status" value="1"/>
</dbReference>
<protein>
    <recommendedName>
        <fullName evidence="12">Small ribosomal subunit protein uS15c</fullName>
    </recommendedName>
</protein>
<evidence type="ECO:0000256" key="9">
    <source>
        <dbReference type="ARBA" id="ARBA00023176"/>
    </source>
</evidence>
<dbReference type="CDD" id="cd00353">
    <property type="entry name" value="Ribosomal_S15p_S13e"/>
    <property type="match status" value="1"/>
</dbReference>
<keyword evidence="5" id="KW-0254">Endocytosis</keyword>
<dbReference type="SUPFAM" id="SSF89009">
    <property type="entry name" value="GAT-like domain"/>
    <property type="match status" value="1"/>
</dbReference>
<dbReference type="GO" id="GO:0005794">
    <property type="term" value="C:Golgi apparatus"/>
    <property type="evidence" value="ECO:0007669"/>
    <property type="project" value="UniProtKB-SubCell"/>
</dbReference>
<evidence type="ECO:0000256" key="12">
    <source>
        <dbReference type="ARBA" id="ARBA00035250"/>
    </source>
</evidence>
<evidence type="ECO:0000256" key="2">
    <source>
        <dbReference type="ARBA" id="ARBA00004555"/>
    </source>
</evidence>
<feature type="compositionally biased region" description="Basic residues" evidence="13">
    <location>
        <begin position="1"/>
        <end position="12"/>
    </location>
</feature>
<dbReference type="SUPFAM" id="SSF48464">
    <property type="entry name" value="ENTH/VHS domain"/>
    <property type="match status" value="1"/>
</dbReference>
<keyword evidence="10" id="KW-0687">Ribonucleoprotein</keyword>
<dbReference type="GO" id="GO:0005840">
    <property type="term" value="C:ribosome"/>
    <property type="evidence" value="ECO:0007669"/>
    <property type="project" value="UniProtKB-KW"/>
</dbReference>
<evidence type="ECO:0000256" key="1">
    <source>
        <dbReference type="ARBA" id="ARBA00004132"/>
    </source>
</evidence>
<dbReference type="Gene3D" id="1.25.40.90">
    <property type="match status" value="1"/>
</dbReference>
<feature type="compositionally biased region" description="Pro residues" evidence="13">
    <location>
        <begin position="24"/>
        <end position="35"/>
    </location>
</feature>
<dbReference type="GO" id="GO:0006897">
    <property type="term" value="P:endocytosis"/>
    <property type="evidence" value="ECO:0007669"/>
    <property type="project" value="UniProtKB-KW"/>
</dbReference>
<name>A0A3L6F553_MAIZE</name>
<keyword evidence="6" id="KW-0689">Ribosomal protein</keyword>
<dbReference type="SMART" id="SM00273">
    <property type="entry name" value="ENTH"/>
    <property type="match status" value="1"/>
</dbReference>
<keyword evidence="9" id="KW-0168">Coated pit</keyword>